<dbReference type="EMBL" id="JAVHNS010000004">
    <property type="protein sequence ID" value="KAK6358308.1"/>
    <property type="molecule type" value="Genomic_DNA"/>
</dbReference>
<reference evidence="2 3" key="1">
    <citation type="submission" date="2019-10" db="EMBL/GenBank/DDBJ databases">
        <authorList>
            <person name="Palmer J.M."/>
        </authorList>
    </citation>
    <scope>NUCLEOTIDE SEQUENCE [LARGE SCALE GENOMIC DNA]</scope>
    <source>
        <strain evidence="2 3">TWF730</strain>
    </source>
</reference>
<evidence type="ECO:0000256" key="1">
    <source>
        <dbReference type="SAM" id="MobiDB-lite"/>
    </source>
</evidence>
<protein>
    <submittedName>
        <fullName evidence="2">Uncharacterized protein</fullName>
    </submittedName>
</protein>
<evidence type="ECO:0000313" key="3">
    <source>
        <dbReference type="Proteomes" id="UP001373714"/>
    </source>
</evidence>
<feature type="compositionally biased region" description="Polar residues" evidence="1">
    <location>
        <begin position="474"/>
        <end position="494"/>
    </location>
</feature>
<accession>A0AAV9VBB5</accession>
<dbReference type="AlphaFoldDB" id="A0AAV9VBB5"/>
<feature type="compositionally biased region" description="Basic and acidic residues" evidence="1">
    <location>
        <begin position="526"/>
        <end position="552"/>
    </location>
</feature>
<name>A0AAV9VBB5_9PEZI</name>
<feature type="region of interest" description="Disordered" evidence="1">
    <location>
        <begin position="73"/>
        <end position="113"/>
    </location>
</feature>
<feature type="compositionally biased region" description="Polar residues" evidence="1">
    <location>
        <begin position="565"/>
        <end position="584"/>
    </location>
</feature>
<feature type="compositionally biased region" description="Polar residues" evidence="1">
    <location>
        <begin position="162"/>
        <end position="176"/>
    </location>
</feature>
<feature type="region of interest" description="Disordered" evidence="1">
    <location>
        <begin position="402"/>
        <end position="449"/>
    </location>
</feature>
<feature type="compositionally biased region" description="Polar residues" evidence="1">
    <location>
        <begin position="640"/>
        <end position="656"/>
    </location>
</feature>
<feature type="region of interest" description="Disordered" evidence="1">
    <location>
        <begin position="461"/>
        <end position="672"/>
    </location>
</feature>
<feature type="region of interest" description="Disordered" evidence="1">
    <location>
        <begin position="144"/>
        <end position="176"/>
    </location>
</feature>
<feature type="compositionally biased region" description="Polar residues" evidence="1">
    <location>
        <begin position="73"/>
        <end position="90"/>
    </location>
</feature>
<comment type="caution">
    <text evidence="2">The sequence shown here is derived from an EMBL/GenBank/DDBJ whole genome shotgun (WGS) entry which is preliminary data.</text>
</comment>
<feature type="compositionally biased region" description="Polar residues" evidence="1">
    <location>
        <begin position="144"/>
        <end position="153"/>
    </location>
</feature>
<dbReference type="Proteomes" id="UP001373714">
    <property type="component" value="Unassembled WGS sequence"/>
</dbReference>
<evidence type="ECO:0000313" key="2">
    <source>
        <dbReference type="EMBL" id="KAK6358308.1"/>
    </source>
</evidence>
<sequence>MLGMTQFGVDDFWKLQHEVKELKASQSAIMKRLQRVERRDEESTRIKSLWKSPNLFPALLSTSSSVVNQAQTNGVPSSYHHSSRSETTNLHFEDLDPQPHIEPYTDLESELPRRGASRANSVRFDDAIQNHWFHDPHDSVEDNYFSNSRSASQLGGHMLSERSASSKSDGRHNSLNSHSVGFDNQSFFDADLGVPLVNSSSSHSAVSKPSKIEWAANAQISCRLNPYADESFTAYISSASVDSVIDFDIVSKLNLRESLRHRDNGKLQIQLSLYFFESDILRSVSSDHSMSKVTVEFTVLVSEKDGICPSSIVMGNDILMARQAEISFLRQQLDIQLDDRTRAAIRFAGAPLAITHPLPEKPVNSIPQVVAAPIPTSAIERPFTSHSIGRKDSRFTRTFQEKAISSPATPFQREEFDFSSSSQVKPPIEAPQPIQPTTTTDQNMEERMGQGSSAILNSVEDTQSPKPVSADLVGSTQQKTTPASPWSLSSTAALSQEGALAEPKSPLPKLDSSTSSSPKQSSQDRASVEPEPSKQDVEAQKLEDQNKLDQPRKRPGMKILRPSRLNASNSNSGQRTPSSSTWNVPKSAIEPISIGRELRDADDRLDSPLRPLPPQTPSESNRRKSDATWGSSGPRIANGANGSQKKYGTVKETVSNPIGGASAFSWMSPKQV</sequence>
<proteinExistence type="predicted"/>
<gene>
    <name evidence="2" type="ORF">TWF730_007654</name>
</gene>
<organism evidence="2 3">
    <name type="scientific">Orbilia blumenaviensis</name>
    <dbReference type="NCBI Taxonomy" id="1796055"/>
    <lineage>
        <taxon>Eukaryota</taxon>
        <taxon>Fungi</taxon>
        <taxon>Dikarya</taxon>
        <taxon>Ascomycota</taxon>
        <taxon>Pezizomycotina</taxon>
        <taxon>Orbiliomycetes</taxon>
        <taxon>Orbiliales</taxon>
        <taxon>Orbiliaceae</taxon>
        <taxon>Orbilia</taxon>
    </lineage>
</organism>
<feature type="compositionally biased region" description="Low complexity" evidence="1">
    <location>
        <begin position="503"/>
        <end position="524"/>
    </location>
</feature>
<keyword evidence="3" id="KW-1185">Reference proteome</keyword>
<feature type="compositionally biased region" description="Basic and acidic residues" evidence="1">
    <location>
        <begin position="596"/>
        <end position="607"/>
    </location>
</feature>